<protein>
    <submittedName>
        <fullName evidence="1">Uncharacterized protein</fullName>
    </submittedName>
</protein>
<evidence type="ECO:0000313" key="1">
    <source>
        <dbReference type="EMBL" id="AXC12324.1"/>
    </source>
</evidence>
<dbReference type="Proteomes" id="UP000253606">
    <property type="component" value="Chromosome"/>
</dbReference>
<gene>
    <name evidence="1" type="ORF">ACPOL_3022</name>
</gene>
<dbReference type="EMBL" id="CP030840">
    <property type="protein sequence ID" value="AXC12324.1"/>
    <property type="molecule type" value="Genomic_DNA"/>
</dbReference>
<organism evidence="1 2">
    <name type="scientific">Acidisarcina polymorpha</name>
    <dbReference type="NCBI Taxonomy" id="2211140"/>
    <lineage>
        <taxon>Bacteria</taxon>
        <taxon>Pseudomonadati</taxon>
        <taxon>Acidobacteriota</taxon>
        <taxon>Terriglobia</taxon>
        <taxon>Terriglobales</taxon>
        <taxon>Acidobacteriaceae</taxon>
        <taxon>Acidisarcina</taxon>
    </lineage>
</organism>
<name>A0A2Z5G0M5_9BACT</name>
<evidence type="ECO:0000313" key="2">
    <source>
        <dbReference type="Proteomes" id="UP000253606"/>
    </source>
</evidence>
<accession>A0A2Z5G0M5</accession>
<sequence length="41" mass="4779">MGARFLIEPLPTFFWEKDSGFFELNPPRCAWNVAVQSSSFR</sequence>
<dbReference type="KEGG" id="abas:ACPOL_3022"/>
<proteinExistence type="predicted"/>
<reference evidence="1 2" key="1">
    <citation type="journal article" date="2018" name="Front. Microbiol.">
        <title>Hydrolytic Capabilities as a Key to Environmental Success: Chitinolytic and Cellulolytic Acidobacteria From Acidic Sub-arctic Soils and Boreal Peatlands.</title>
        <authorList>
            <person name="Belova S.E."/>
            <person name="Ravin N.V."/>
            <person name="Pankratov T.A."/>
            <person name="Rakitin A.L."/>
            <person name="Ivanova A.A."/>
            <person name="Beletsky A.V."/>
            <person name="Mardanov A.V."/>
            <person name="Sinninghe Damste J.S."/>
            <person name="Dedysh S.N."/>
        </authorList>
    </citation>
    <scope>NUCLEOTIDE SEQUENCE [LARGE SCALE GENOMIC DNA]</scope>
    <source>
        <strain evidence="1 2">SBC82</strain>
    </source>
</reference>
<dbReference type="AlphaFoldDB" id="A0A2Z5G0M5"/>
<keyword evidence="2" id="KW-1185">Reference proteome</keyword>